<evidence type="ECO:0000313" key="3">
    <source>
        <dbReference type="Proteomes" id="UP001589890"/>
    </source>
</evidence>
<dbReference type="Proteomes" id="UP001589890">
    <property type="component" value="Unassembled WGS sequence"/>
</dbReference>
<reference evidence="2 3" key="1">
    <citation type="submission" date="2024-09" db="EMBL/GenBank/DDBJ databases">
        <authorList>
            <person name="Sun Q."/>
            <person name="Mori K."/>
        </authorList>
    </citation>
    <scope>NUCLEOTIDE SEQUENCE [LARGE SCALE GENOMIC DNA]</scope>
    <source>
        <strain evidence="2 3">CGMCC 1.15906</strain>
    </source>
</reference>
<proteinExistence type="predicted"/>
<evidence type="ECO:0000256" key="1">
    <source>
        <dbReference type="SAM" id="MobiDB-lite"/>
    </source>
</evidence>
<dbReference type="CDD" id="cd22231">
    <property type="entry name" value="RHH_NikR_HicB-like"/>
    <property type="match status" value="1"/>
</dbReference>
<feature type="region of interest" description="Disordered" evidence="1">
    <location>
        <begin position="58"/>
        <end position="85"/>
    </location>
</feature>
<comment type="caution">
    <text evidence="2">The sequence shown here is derived from an EMBL/GenBank/DDBJ whole genome shotgun (WGS) entry which is preliminary data.</text>
</comment>
<organism evidence="2 3">
    <name type="scientific">Kribbella deserti</name>
    <dbReference type="NCBI Taxonomy" id="1926257"/>
    <lineage>
        <taxon>Bacteria</taxon>
        <taxon>Bacillati</taxon>
        <taxon>Actinomycetota</taxon>
        <taxon>Actinomycetes</taxon>
        <taxon>Propionibacteriales</taxon>
        <taxon>Kribbellaceae</taxon>
        <taxon>Kribbella</taxon>
    </lineage>
</organism>
<name>A0ABV6QYJ7_9ACTN</name>
<accession>A0ABV6QYJ7</accession>
<evidence type="ECO:0000313" key="2">
    <source>
        <dbReference type="EMBL" id="MFC0629268.1"/>
    </source>
</evidence>
<dbReference type="RefSeq" id="WP_380057055.1">
    <property type="nucleotide sequence ID" value="NZ_JBHLTC010000049.1"/>
</dbReference>
<keyword evidence="3" id="KW-1185">Reference proteome</keyword>
<dbReference type="NCBIfam" id="NF041551">
    <property type="entry name" value="YlcI_YnfO_N"/>
    <property type="match status" value="1"/>
</dbReference>
<dbReference type="EMBL" id="JBHLTC010000049">
    <property type="protein sequence ID" value="MFC0629268.1"/>
    <property type="molecule type" value="Genomic_DNA"/>
</dbReference>
<protein>
    <submittedName>
        <fullName evidence="2">Ribbon-helix-helix domain-containing protein</fullName>
    </submittedName>
</protein>
<feature type="compositionally biased region" description="Polar residues" evidence="1">
    <location>
        <begin position="76"/>
        <end position="85"/>
    </location>
</feature>
<sequence>MSKQITVRLPDEIVEFIDRLVDDKLAPSRATVVARAMERERRRDLAAKDAAILAALSEHQGPDGARDDLDELASYAGSTPLTDLD</sequence>
<gene>
    <name evidence="2" type="ORF">ACFFGN_34705</name>
</gene>